<dbReference type="EMBL" id="CP006720">
    <property type="protein sequence ID" value="AHI58603.1"/>
    <property type="molecule type" value="Genomic_DNA"/>
</dbReference>
<dbReference type="AlphaFoldDB" id="W6AMQ8"/>
<keyword evidence="1" id="KW-0812">Transmembrane</keyword>
<keyword evidence="3" id="KW-1185">Reference proteome</keyword>
<keyword evidence="1" id="KW-0472">Membrane</keyword>
<sequence length="41" mass="4308">MFNGFNGGVVSGFTIGIVTVIGCNTYLAAITNSIIEKHSFN</sequence>
<keyword evidence="1" id="KW-1133">Transmembrane helix</keyword>
<protein>
    <submittedName>
        <fullName evidence="2">Uncharacterized protein</fullName>
    </submittedName>
</protein>
<reference evidence="2 3" key="1">
    <citation type="submission" date="2013-09" db="EMBL/GenBank/DDBJ databases">
        <title>Complete genome sequence of Spiroplasma mirum suckling mouse cataract agent.</title>
        <authorList>
            <person name="Landry C.A."/>
            <person name="Bastian F.O."/>
            <person name="Thune R.L."/>
        </authorList>
    </citation>
    <scope>NUCLEOTIDE SEQUENCE [LARGE SCALE GENOMIC DNA]</scope>
    <source>
        <strain evidence="2 3">SMCA</strain>
    </source>
</reference>
<proteinExistence type="predicted"/>
<dbReference type="HOGENOM" id="CLU_3276872_0_0_14"/>
<gene>
    <name evidence="2" type="ORF">P344_06500</name>
</gene>
<evidence type="ECO:0000313" key="3">
    <source>
        <dbReference type="Proteomes" id="UP000019260"/>
    </source>
</evidence>
<name>W6AMQ8_9MOLU</name>
<dbReference type="PATRIC" id="fig|838561.3.peg.1247"/>
<accession>W6AMQ8</accession>
<evidence type="ECO:0000256" key="1">
    <source>
        <dbReference type="SAM" id="Phobius"/>
    </source>
</evidence>
<dbReference type="Proteomes" id="UP000019260">
    <property type="component" value="Chromosome"/>
</dbReference>
<feature type="transmembrane region" description="Helical" evidence="1">
    <location>
        <begin position="12"/>
        <end position="35"/>
    </location>
</feature>
<evidence type="ECO:0000313" key="2">
    <source>
        <dbReference type="EMBL" id="AHI58603.1"/>
    </source>
</evidence>
<organism evidence="2 3">
    <name type="scientific">Spiroplasma mirum ATCC 29335</name>
    <dbReference type="NCBI Taxonomy" id="838561"/>
    <lineage>
        <taxon>Bacteria</taxon>
        <taxon>Bacillati</taxon>
        <taxon>Mycoplasmatota</taxon>
        <taxon>Mollicutes</taxon>
        <taxon>Entomoplasmatales</taxon>
        <taxon>Spiroplasmataceae</taxon>
        <taxon>Spiroplasma</taxon>
    </lineage>
</organism>
<dbReference type="KEGG" id="smia:P344_06500"/>
<dbReference type="STRING" id="838561.P344_06500"/>